<feature type="compositionally biased region" description="Basic and acidic residues" evidence="3">
    <location>
        <begin position="312"/>
        <end position="325"/>
    </location>
</feature>
<evidence type="ECO:0000256" key="2">
    <source>
        <dbReference type="ARBA" id="ARBA00023136"/>
    </source>
</evidence>
<evidence type="ECO:0000313" key="6">
    <source>
        <dbReference type="Proteomes" id="UP000318571"/>
    </source>
</evidence>
<dbReference type="InterPro" id="IPR011993">
    <property type="entry name" value="PH-like_dom_sf"/>
</dbReference>
<dbReference type="AlphaFoldDB" id="A0A553PLY6"/>
<feature type="domain" description="PH" evidence="4">
    <location>
        <begin position="15"/>
        <end position="129"/>
    </location>
</feature>
<dbReference type="Pfam" id="PF00169">
    <property type="entry name" value="PH"/>
    <property type="match status" value="1"/>
</dbReference>
<dbReference type="SUPFAM" id="SSF50729">
    <property type="entry name" value="PH domain-like"/>
    <property type="match status" value="1"/>
</dbReference>
<gene>
    <name evidence="5" type="ORF">TCAL_15285</name>
</gene>
<comment type="caution">
    <text evidence="5">The sequence shown here is derived from an EMBL/GenBank/DDBJ whole genome shotgun (WGS) entry which is preliminary data.</text>
</comment>
<evidence type="ECO:0000313" key="5">
    <source>
        <dbReference type="EMBL" id="TRY78693.1"/>
    </source>
</evidence>
<name>A0A553PLY6_TIGCA</name>
<dbReference type="InterPro" id="IPR039680">
    <property type="entry name" value="PLEKHB1/2"/>
</dbReference>
<feature type="compositionally biased region" description="Low complexity" evidence="3">
    <location>
        <begin position="267"/>
        <end position="289"/>
    </location>
</feature>
<feature type="compositionally biased region" description="Acidic residues" evidence="3">
    <location>
        <begin position="326"/>
        <end position="338"/>
    </location>
</feature>
<feature type="region of interest" description="Disordered" evidence="3">
    <location>
        <begin position="157"/>
        <end position="182"/>
    </location>
</feature>
<protein>
    <recommendedName>
        <fullName evidence="4">PH domain-containing protein</fullName>
    </recommendedName>
</protein>
<reference evidence="5 6" key="1">
    <citation type="journal article" date="2018" name="Nat. Ecol. Evol.">
        <title>Genomic signatures of mitonuclear coevolution across populations of Tigriopus californicus.</title>
        <authorList>
            <person name="Barreto F.S."/>
            <person name="Watson E.T."/>
            <person name="Lima T.G."/>
            <person name="Willett C.S."/>
            <person name="Edmands S."/>
            <person name="Li W."/>
            <person name="Burton R.S."/>
        </authorList>
    </citation>
    <scope>NUCLEOTIDE SEQUENCE [LARGE SCALE GENOMIC DNA]</scope>
    <source>
        <strain evidence="5 6">San Diego</strain>
    </source>
</reference>
<feature type="compositionally biased region" description="Acidic residues" evidence="3">
    <location>
        <begin position="295"/>
        <end position="311"/>
    </location>
</feature>
<proteinExistence type="predicted"/>
<keyword evidence="6" id="KW-1185">Reference proteome</keyword>
<dbReference type="InterPro" id="IPR001849">
    <property type="entry name" value="PH_domain"/>
</dbReference>
<dbReference type="PROSITE" id="PS50003">
    <property type="entry name" value="PH_DOMAIN"/>
    <property type="match status" value="1"/>
</dbReference>
<dbReference type="GO" id="GO:0045595">
    <property type="term" value="P:regulation of cell differentiation"/>
    <property type="evidence" value="ECO:0007669"/>
    <property type="project" value="TreeGrafter"/>
</dbReference>
<comment type="subcellular location">
    <subcellularLocation>
        <location evidence="1">Membrane</location>
    </subcellularLocation>
</comment>
<dbReference type="Gene3D" id="2.30.29.30">
    <property type="entry name" value="Pleckstrin-homology domain (PH domain)/Phosphotyrosine-binding domain (PTB)"/>
    <property type="match status" value="1"/>
</dbReference>
<feature type="compositionally biased region" description="Basic and acidic residues" evidence="3">
    <location>
        <begin position="157"/>
        <end position="171"/>
    </location>
</feature>
<dbReference type="OMA" id="KSWIMAI"/>
<accession>A0A553PLY6</accession>
<sequence length="338" mass="35782">MCSNSDSVIVSSQTPEIKEGAALRYKKRIFGSNWRHGTLVLHQDSTLAWYPDNRDSKPDLGVLLKDAPEMIAAGQFSQNVPGRPDFPDGFDIKGAIAIGSKTKKEVTWLMVSSEEELIEWMKAISKTDPRHKIPGAHHLHLILGVDAVVVQGDIKGEEMQRGAGEEEDRRRLSPGGGGGGGKTTVIVGGDGGGRGYDGGGFGGGLGGFGTGNAGVGALGYGLGGWGMGYGFGPSVYGGFGYGGMGFGGGWGGGYHNQSNVSQRVQTYNNTTNNDNDTTNNITNEAADTNPGANDEATENVEPGDFEGENDVEPERYEDDPGGHEEYPEDETGYDDIRR</sequence>
<dbReference type="PANTHER" id="PTHR14309">
    <property type="entry name" value="EXPRESSED PROTEIN"/>
    <property type="match status" value="1"/>
</dbReference>
<organism evidence="5 6">
    <name type="scientific">Tigriopus californicus</name>
    <name type="common">Marine copepod</name>
    <dbReference type="NCBI Taxonomy" id="6832"/>
    <lineage>
        <taxon>Eukaryota</taxon>
        <taxon>Metazoa</taxon>
        <taxon>Ecdysozoa</taxon>
        <taxon>Arthropoda</taxon>
        <taxon>Crustacea</taxon>
        <taxon>Multicrustacea</taxon>
        <taxon>Hexanauplia</taxon>
        <taxon>Copepoda</taxon>
        <taxon>Harpacticoida</taxon>
        <taxon>Harpacticidae</taxon>
        <taxon>Tigriopus</taxon>
    </lineage>
</organism>
<dbReference type="SMART" id="SM00233">
    <property type="entry name" value="PH"/>
    <property type="match status" value="1"/>
</dbReference>
<feature type="region of interest" description="Disordered" evidence="3">
    <location>
        <begin position="267"/>
        <end position="338"/>
    </location>
</feature>
<dbReference type="PANTHER" id="PTHR14309:SF12">
    <property type="entry name" value="PH DOMAIN-CONTAINING PROTEIN"/>
    <property type="match status" value="1"/>
</dbReference>
<dbReference type="EMBL" id="VCGU01000003">
    <property type="protein sequence ID" value="TRY78693.1"/>
    <property type="molecule type" value="Genomic_DNA"/>
</dbReference>
<evidence type="ECO:0000256" key="1">
    <source>
        <dbReference type="ARBA" id="ARBA00004370"/>
    </source>
</evidence>
<dbReference type="Proteomes" id="UP000318571">
    <property type="component" value="Chromosome 11"/>
</dbReference>
<dbReference type="GO" id="GO:0016020">
    <property type="term" value="C:membrane"/>
    <property type="evidence" value="ECO:0007669"/>
    <property type="project" value="UniProtKB-SubCell"/>
</dbReference>
<evidence type="ECO:0000256" key="3">
    <source>
        <dbReference type="SAM" id="MobiDB-lite"/>
    </source>
</evidence>
<keyword evidence="2" id="KW-0472">Membrane</keyword>
<evidence type="ECO:0000259" key="4">
    <source>
        <dbReference type="PROSITE" id="PS50003"/>
    </source>
</evidence>